<name>A0A0S4IWJ3_BODSA</name>
<dbReference type="Proteomes" id="UP000051952">
    <property type="component" value="Unassembled WGS sequence"/>
</dbReference>
<feature type="compositionally biased region" description="Polar residues" evidence="1">
    <location>
        <begin position="223"/>
        <end position="243"/>
    </location>
</feature>
<dbReference type="AlphaFoldDB" id="A0A0S4IWJ3"/>
<dbReference type="EMBL" id="CYKH01000551">
    <property type="protein sequence ID" value="CUG06010.1"/>
    <property type="molecule type" value="Genomic_DNA"/>
</dbReference>
<evidence type="ECO:0000313" key="2">
    <source>
        <dbReference type="EMBL" id="CUG06010.1"/>
    </source>
</evidence>
<dbReference type="VEuPathDB" id="TriTrypDB:BSAL_71480"/>
<organism evidence="2 3">
    <name type="scientific">Bodo saltans</name>
    <name type="common">Flagellated protozoan</name>
    <dbReference type="NCBI Taxonomy" id="75058"/>
    <lineage>
        <taxon>Eukaryota</taxon>
        <taxon>Discoba</taxon>
        <taxon>Euglenozoa</taxon>
        <taxon>Kinetoplastea</taxon>
        <taxon>Metakinetoplastina</taxon>
        <taxon>Eubodonida</taxon>
        <taxon>Bodonidae</taxon>
        <taxon>Bodo</taxon>
    </lineage>
</organism>
<evidence type="ECO:0000256" key="1">
    <source>
        <dbReference type="SAM" id="MobiDB-lite"/>
    </source>
</evidence>
<gene>
    <name evidence="2" type="ORF">BSAL_71480</name>
</gene>
<keyword evidence="3" id="KW-1185">Reference proteome</keyword>
<dbReference type="OrthoDB" id="311712at2759"/>
<reference evidence="3" key="1">
    <citation type="submission" date="2015-09" db="EMBL/GenBank/DDBJ databases">
        <authorList>
            <consortium name="Pathogen Informatics"/>
        </authorList>
    </citation>
    <scope>NUCLEOTIDE SEQUENCE [LARGE SCALE GENOMIC DNA]</scope>
    <source>
        <strain evidence="3">Lake Konstanz</strain>
    </source>
</reference>
<protein>
    <submittedName>
        <fullName evidence="2">Uncharacterized protein</fullName>
    </submittedName>
</protein>
<accession>A0A0S4IWJ3</accession>
<proteinExistence type="predicted"/>
<sequence length="664" mass="72243">MTQSIHDDVRKVNDLLQGSLAQCGFVATHHCDVAFRADDRLLTLTLTRPMLNINVSDTACSSPPTPQDVSTLGTTAARVSADLVPPRFVETILEARMSAKYPAEPSVWRIASPSVATSSSRRVFRPSVLQDMAKKFHEATTLNSTLPQDTSHPQFAWEEHNIVTQALRYVMWWSSLALDDLNTIGGQDVTAAWNSQELQHLRCAVAPRGAPSGNSEHHRSAADGSSPSQHSRSTTLPHHSSRSMSALVLPDGRVVLWNLPDDHPLAISATLRRRRYSCSNVVLTPGLRDAAGEHYVVPARRMNTVNEINAVPENGQGSTSISSFDHHHFAASLVKSHTPIVWGMSVNAYRALILRKGPGVVLHPRTPNGGPSVLLSSIVLLAPEIVISPTSSVEALLANCALVESLPNYQSCVPQQEGVGHTLKCISQLIQTWDGYLAACSMEGGTHSSGAAHPQHSAPLFTSQFLAPSLSMILYKMLVTKQCGDATPFWVGVVLVVVLLPLLVTGPSTLPAQHNNAQRRRLSHDVATAVVNNLGRNWFFAVDHVKFVYELLDDRIRMCQARMVADFLSASYNCRSALVQATPTRIYSLHAPINECSVCRQTLGHLRQRATDAEGLETRLSGEFVIQCVRCGHGGHLQHMLEWAASPLSRGLGCPAGCDCNCAY</sequence>
<feature type="region of interest" description="Disordered" evidence="1">
    <location>
        <begin position="207"/>
        <end position="243"/>
    </location>
</feature>
<evidence type="ECO:0000313" key="3">
    <source>
        <dbReference type="Proteomes" id="UP000051952"/>
    </source>
</evidence>